<dbReference type="RefSeq" id="WP_279948356.1">
    <property type="nucleotide sequence ID" value="NZ_BAABEN010000003.1"/>
</dbReference>
<proteinExistence type="predicted"/>
<sequence>MGSRSLHWVRRVAGLLIALPLGTGALTAPATAQESRNATPPVLAKAAKDSPEELREYWTPERIEKALANPMDSPAVKPDSTPRTAELERTGSSTVASADAVPPASKAARTPSTLDATSVSRSVRVTDTTAWPNSAVGKLLFRTADGKDRMCSAASITSTTRNAIWTAAHCLHSGRNEDDFNTSFIFLPAYDNGWYPGFWFAARVIVPADWARNQDVYDADMGALVLQPNSSYGNLQDYVGAFGYTFGNADHSNAHSFGYPANGYNRPDSDFAGAEYQMYCSGSTVDAANWNPLDDRLRMNCDMGGGASGGPMVIGVGAGNVQIIGANSHRNVDSAGNWADNYLFSSEHGDNAAAVIDLVNS</sequence>
<feature type="signal peptide" evidence="3">
    <location>
        <begin position="1"/>
        <end position="32"/>
    </location>
</feature>
<evidence type="ECO:0000256" key="3">
    <source>
        <dbReference type="SAM" id="SignalP"/>
    </source>
</evidence>
<dbReference type="InterPro" id="IPR043504">
    <property type="entry name" value="Peptidase_S1_PA_chymotrypsin"/>
</dbReference>
<feature type="region of interest" description="Disordered" evidence="2">
    <location>
        <begin position="30"/>
        <end position="53"/>
    </location>
</feature>
<organism evidence="4 5">
    <name type="scientific">Streptomyces chitinivorans</name>
    <dbReference type="NCBI Taxonomy" id="1257027"/>
    <lineage>
        <taxon>Bacteria</taxon>
        <taxon>Bacillati</taxon>
        <taxon>Actinomycetota</taxon>
        <taxon>Actinomycetes</taxon>
        <taxon>Kitasatosporales</taxon>
        <taxon>Streptomycetaceae</taxon>
        <taxon>Streptomyces</taxon>
    </lineage>
</organism>
<dbReference type="PANTHER" id="PTHR15462">
    <property type="entry name" value="SERINE PROTEASE"/>
    <property type="match status" value="1"/>
</dbReference>
<feature type="chain" id="PRO_5046441565" evidence="3">
    <location>
        <begin position="33"/>
        <end position="361"/>
    </location>
</feature>
<keyword evidence="5" id="KW-1185">Reference proteome</keyword>
<gene>
    <name evidence="4" type="ORF">ACG5V6_15065</name>
</gene>
<evidence type="ECO:0000256" key="2">
    <source>
        <dbReference type="SAM" id="MobiDB-lite"/>
    </source>
</evidence>
<dbReference type="Proteomes" id="UP001607069">
    <property type="component" value="Unassembled WGS sequence"/>
</dbReference>
<comment type="caution">
    <text evidence="4">The sequence shown here is derived from an EMBL/GenBank/DDBJ whole genome shotgun (WGS) entry which is preliminary data.</text>
</comment>
<accession>A0ABW7HUG6</accession>
<dbReference type="EC" id="3.4.21.-" evidence="4"/>
<evidence type="ECO:0000313" key="4">
    <source>
        <dbReference type="EMBL" id="MFH0249532.1"/>
    </source>
</evidence>
<keyword evidence="4" id="KW-0378">Hydrolase</keyword>
<dbReference type="EMBL" id="JBIHMK010000052">
    <property type="protein sequence ID" value="MFH0249532.1"/>
    <property type="molecule type" value="Genomic_DNA"/>
</dbReference>
<name>A0ABW7HUG6_9ACTN</name>
<evidence type="ECO:0000313" key="5">
    <source>
        <dbReference type="Proteomes" id="UP001607069"/>
    </source>
</evidence>
<feature type="region of interest" description="Disordered" evidence="2">
    <location>
        <begin position="66"/>
        <end position="117"/>
    </location>
</feature>
<evidence type="ECO:0000256" key="1">
    <source>
        <dbReference type="ARBA" id="ARBA00022729"/>
    </source>
</evidence>
<dbReference type="InterPro" id="IPR050966">
    <property type="entry name" value="Glutamyl_endopeptidase"/>
</dbReference>
<protein>
    <submittedName>
        <fullName evidence="4">Trypsin-like serine peptidase</fullName>
        <ecNumber evidence="4">3.4.21.-</ecNumber>
    </submittedName>
</protein>
<dbReference type="SUPFAM" id="SSF50494">
    <property type="entry name" value="Trypsin-like serine proteases"/>
    <property type="match status" value="1"/>
</dbReference>
<keyword evidence="1 3" id="KW-0732">Signal</keyword>
<dbReference type="InterPro" id="IPR009003">
    <property type="entry name" value="Peptidase_S1_PA"/>
</dbReference>
<reference evidence="4 5" key="1">
    <citation type="submission" date="2024-10" db="EMBL/GenBank/DDBJ databases">
        <authorList>
            <person name="Cho J.-C."/>
        </authorList>
    </citation>
    <scope>NUCLEOTIDE SEQUENCE [LARGE SCALE GENOMIC DNA]</scope>
    <source>
        <strain evidence="4 5">KCTC29696</strain>
    </source>
</reference>
<dbReference type="GO" id="GO:0016787">
    <property type="term" value="F:hydrolase activity"/>
    <property type="evidence" value="ECO:0007669"/>
    <property type="project" value="UniProtKB-KW"/>
</dbReference>
<dbReference type="Gene3D" id="2.40.10.10">
    <property type="entry name" value="Trypsin-like serine proteases"/>
    <property type="match status" value="2"/>
</dbReference>